<gene>
    <name evidence="2" type="ORF">DPM19_31215</name>
</gene>
<comment type="caution">
    <text evidence="2">The sequence shown here is derived from an EMBL/GenBank/DDBJ whole genome shotgun (WGS) entry which is preliminary data.</text>
</comment>
<sequence>MSEVLHIVAAVRAELAAELRDRVRGRLYERSPEWLIEQLLDLALAEDGAAGSLGLPSIPHQAPPPAVEEDGEGGALDDQGP</sequence>
<protein>
    <submittedName>
        <fullName evidence="2">Uncharacterized protein</fullName>
    </submittedName>
</protein>
<proteinExistence type="predicted"/>
<feature type="region of interest" description="Disordered" evidence="1">
    <location>
        <begin position="52"/>
        <end position="81"/>
    </location>
</feature>
<evidence type="ECO:0000313" key="3">
    <source>
        <dbReference type="Proteomes" id="UP000251891"/>
    </source>
</evidence>
<dbReference type="AlphaFoldDB" id="A0A365GWN7"/>
<name>A0A365GWN7_9ACTN</name>
<evidence type="ECO:0000313" key="2">
    <source>
        <dbReference type="EMBL" id="RAY11229.1"/>
    </source>
</evidence>
<dbReference type="EMBL" id="QLYX01000020">
    <property type="protein sequence ID" value="RAY11229.1"/>
    <property type="molecule type" value="Genomic_DNA"/>
</dbReference>
<evidence type="ECO:0000256" key="1">
    <source>
        <dbReference type="SAM" id="MobiDB-lite"/>
    </source>
</evidence>
<reference evidence="2 3" key="1">
    <citation type="submission" date="2018-06" db="EMBL/GenBank/DDBJ databases">
        <title>Actinomadura craniellae sp. nov. isolated from marine sponge Craniella sp.</title>
        <authorList>
            <person name="Li L."/>
            <person name="Xu Q.H."/>
            <person name="Lin H.W."/>
            <person name="Lu Y.H."/>
        </authorList>
    </citation>
    <scope>NUCLEOTIDE SEQUENCE [LARGE SCALE GENOMIC DNA]</scope>
    <source>
        <strain evidence="2 3">LHW63021</strain>
    </source>
</reference>
<accession>A0A365GWN7</accession>
<dbReference type="RefSeq" id="WP_111871685.1">
    <property type="nucleotide sequence ID" value="NZ_QLYX01000020.1"/>
</dbReference>
<keyword evidence="3" id="KW-1185">Reference proteome</keyword>
<dbReference type="Proteomes" id="UP000251891">
    <property type="component" value="Unassembled WGS sequence"/>
</dbReference>
<organism evidence="2 3">
    <name type="scientific">Actinomadura craniellae</name>
    <dbReference type="NCBI Taxonomy" id="2231787"/>
    <lineage>
        <taxon>Bacteria</taxon>
        <taxon>Bacillati</taxon>
        <taxon>Actinomycetota</taxon>
        <taxon>Actinomycetes</taxon>
        <taxon>Streptosporangiales</taxon>
        <taxon>Thermomonosporaceae</taxon>
        <taxon>Actinomadura</taxon>
    </lineage>
</organism>